<dbReference type="InterPro" id="IPR056810">
    <property type="entry name" value="GNC1-like_N"/>
</dbReference>
<dbReference type="STRING" id="796925.A0A137NWS2"/>
<proteinExistence type="inferred from homology"/>
<dbReference type="PANTHER" id="PTHR23346">
    <property type="entry name" value="TRANSLATIONAL ACTIVATOR GCN1-RELATED"/>
    <property type="match status" value="1"/>
</dbReference>
<dbReference type="GO" id="GO:0005829">
    <property type="term" value="C:cytosol"/>
    <property type="evidence" value="ECO:0007669"/>
    <property type="project" value="TreeGrafter"/>
</dbReference>
<evidence type="ECO:0000256" key="2">
    <source>
        <dbReference type="ARBA" id="ARBA00022737"/>
    </source>
</evidence>
<organism evidence="5 6">
    <name type="scientific">Conidiobolus coronatus (strain ATCC 28846 / CBS 209.66 / NRRL 28638)</name>
    <name type="common">Delacroixia coronata</name>
    <dbReference type="NCBI Taxonomy" id="796925"/>
    <lineage>
        <taxon>Eukaryota</taxon>
        <taxon>Fungi</taxon>
        <taxon>Fungi incertae sedis</taxon>
        <taxon>Zoopagomycota</taxon>
        <taxon>Entomophthoromycotina</taxon>
        <taxon>Entomophthoromycetes</taxon>
        <taxon>Entomophthorales</taxon>
        <taxon>Ancylistaceae</taxon>
        <taxon>Conidiobolus</taxon>
    </lineage>
</organism>
<protein>
    <submittedName>
        <fullName evidence="5">ARM repeat-containing protein</fullName>
    </submittedName>
</protein>
<evidence type="ECO:0000313" key="5">
    <source>
        <dbReference type="EMBL" id="KXN67084.1"/>
    </source>
</evidence>
<accession>A0A137NWS2</accession>
<dbReference type="PANTHER" id="PTHR23346:SF7">
    <property type="entry name" value="STALLED RIBOSOME SENSOR GCN1"/>
    <property type="match status" value="1"/>
</dbReference>
<dbReference type="GO" id="GO:0019887">
    <property type="term" value="F:protein kinase regulator activity"/>
    <property type="evidence" value="ECO:0007669"/>
    <property type="project" value="TreeGrafter"/>
</dbReference>
<comment type="similarity">
    <text evidence="1">Belongs to the GCN1 family.</text>
</comment>
<dbReference type="Pfam" id="PF24987">
    <property type="entry name" value="HEAT_EF3_N"/>
    <property type="match status" value="2"/>
</dbReference>
<dbReference type="Gene3D" id="1.25.10.10">
    <property type="entry name" value="Leucine-rich Repeat Variant"/>
    <property type="match status" value="3"/>
</dbReference>
<feature type="domain" description="TOG" evidence="4">
    <location>
        <begin position="1344"/>
        <end position="1579"/>
    </location>
</feature>
<dbReference type="Pfam" id="PF12074">
    <property type="entry name" value="Gcn1_N"/>
    <property type="match status" value="1"/>
</dbReference>
<dbReference type="Proteomes" id="UP000070444">
    <property type="component" value="Unassembled WGS sequence"/>
</dbReference>
<dbReference type="SMART" id="SM01349">
    <property type="entry name" value="TOG"/>
    <property type="match status" value="1"/>
</dbReference>
<evidence type="ECO:0000256" key="3">
    <source>
        <dbReference type="PROSITE-ProRule" id="PRU00103"/>
    </source>
</evidence>
<sequence>MAEEIIKFQNENYYFQSLKYKKKLAYLDDILASEEELSDKQVQSIVQQLLFNLTKCQTEAYQNKVLDIWASFIAKKTQLFSAFSVKLSTNLVDTLTKPSGDNAERIHSDPQTRFIALTWLIQFFTNLYSTEYFKQAEKVKSILNIATLVDSLANEADVKDRLFGSVRRWVKKITLLGDEVVNFCIDEVLKSKLEVKGLTLVGVLLSYRPELIVQYQKQLDDIYINKVLSSKTKVPAHVTKNLKCYFEKYITLESFTSQYKATLDRMTLRAPEAIFQSFIPLVKCLNFDLSKPFSDSFINSILSSYTSSNTNTRAQAFELFKNLTLKSNEQAGLTTVFDKIVKAINGKISNWEHRIQFYQSLELISKKSSESIDHPKCLKATLALIPKETHDIAFSSLMLVIANFYSKSLNDEEVIKASVPIFEKGLKSDKPAFRKAYAKCIGNVVWQHKDNLPPNFLEPFVPGLANIIEKIQKSPLANQSMMLEGFIAIVCLELAKSSGAYEAILTKHKYPEILFNKPAKGQTSAPLPFILNDKLYSKVTEDEEHAWLISGLDILTNSISTYNDEIITGLCNTWIEAIVKSATLKISQSYKVLNIHTVKNVEGFTKPLINTLNNWLSTNTEEVKAQRLQNFIYSILDKDQDLKEELAKNVFITSHHPFVIGTNGPFVWLEAVRKAQLEVVELISKYQDDLLNSIFDLIRTTEHQSWRSAGYEAAKSLAVVHPSDMGTAIIKASEKFLNLPELPLLQNDQINIYFTPADKMYFDALSSNPNKGTVTRHLTADEKWEQEVRESAAKKNAQNKPVKLTKDQQEKIAKQLAKEAEIRKEVSQISNSLTNGLQLVDSVISGWSFINFISDLSDDAKKALSHALAIIFDAIIIPQSSRLAGSLGLDLWLKLSVVVDGLPNIANQIGFSTLRAHGVNLSQEMEGEPLNELANHVMFKLLSFSHRSSLNVVAFNYTFPLIRKILLETGIGFEASKKNTVLLPNDLGHDDDQPSPQAEQMVLALDTLGAHSKVCEDASMPRLRMIEVLIHVINTQPTLISKAQKSLIELCDFMGQSELVYPEEIKILLDSLYSGSQFVRKASLQGLELIDLTQSSEWAQIYIESNDTSDKDADESKRESELAANIWEDNQLSLPENYLDTFIELITHPVAHTRDCVANSFVPAIQTHPDTISSVLQAIYDKYSELIAPPTPIYDEFGMLVRSKEPVKDKYEIRASLAHALAKIIPLASAEHIPEFLNFQIETKSLGDRNELVRKAMLQAAQSGAKAHGKEHLNIILPVYEGYLSRPDEKTDVQDWIRESTVILYGTLATNLTAGDAKISETIDRLIVTLDTPSESVQLAVAECLPPLVKAYPSKAQELLPVLLEKTTTAPKYAHRRGAAYGIAGVVKGKGLSSLKDFNVIGYLKEAITSKKVESKEGALFSFETLSEMLGRLFEPYVIQILPLLLTCFSDPSRDVQEATTNTARVIMSKLSGHGVKLTLPSLLSGLEVVQWRSKRGAIQLLGSMVYCAPKQLSVSLPVVVPRLVEVLNDTHIEVRNSAQQALYNFGSVISNPEIQSLIDVILEALIDPSAKTAVALKSLLNTTFVHYIDPPSLALVVPILSRGLKERVSIVKKQASQIVGQMAFLTDQKDLLPYIPNLLPGLKDNLMDPVPDTRAIASKSLGQMVSKLGEDHFPELVSQLMSGLRCETSFVERSGAAQGLSEVLSGLDIKRFEGLLPEVLQNTFNPKPYVREGFITLLAYLPATFGLKYEPYLRKVLPVIVRGLADDSDYVRDCASRIIQIIITNYPDRTTDLILPVLAQNLYHESWRIRQSVIQLIGDLIFKLMGITMQLDENTGAEDDEDDDEDEPVSYSAKLQTQYHAIIDAMGKPRWEQLYGGLQYSRQDESPLVRQAANQVCKAIMFNIPRSCIPKLNE</sequence>
<evidence type="ECO:0000259" key="4">
    <source>
        <dbReference type="SMART" id="SM01349"/>
    </source>
</evidence>
<dbReference type="InterPro" id="IPR034085">
    <property type="entry name" value="TOG"/>
</dbReference>
<keyword evidence="6" id="KW-1185">Reference proteome</keyword>
<dbReference type="OrthoDB" id="5148094at2759"/>
<dbReference type="OMA" id="ANIWEDN"/>
<dbReference type="Pfam" id="PF24984">
    <property type="entry name" value="HEAT_EF3_GNC1"/>
    <property type="match status" value="1"/>
</dbReference>
<name>A0A137NWS2_CONC2</name>
<dbReference type="GO" id="GO:0034198">
    <property type="term" value="P:cellular response to amino acid starvation"/>
    <property type="evidence" value="ECO:0007669"/>
    <property type="project" value="TreeGrafter"/>
</dbReference>
<keyword evidence="2" id="KW-0677">Repeat</keyword>
<feature type="repeat" description="HEAT" evidence="3">
    <location>
        <begin position="1520"/>
        <end position="1558"/>
    </location>
</feature>
<dbReference type="InterPro" id="IPR056809">
    <property type="entry name" value="HEAT_GCN1_fung"/>
</dbReference>
<dbReference type="EMBL" id="KQ964662">
    <property type="protein sequence ID" value="KXN67084.1"/>
    <property type="molecule type" value="Genomic_DNA"/>
</dbReference>
<dbReference type="GO" id="GO:0006417">
    <property type="term" value="P:regulation of translation"/>
    <property type="evidence" value="ECO:0007669"/>
    <property type="project" value="TreeGrafter"/>
</dbReference>
<evidence type="ECO:0000313" key="6">
    <source>
        <dbReference type="Proteomes" id="UP000070444"/>
    </source>
</evidence>
<dbReference type="Pfam" id="PF24916">
    <property type="entry name" value="HEAT_GCN1_fung"/>
    <property type="match status" value="1"/>
</dbReference>
<reference evidence="5 6" key="1">
    <citation type="journal article" date="2015" name="Genome Biol. Evol.">
        <title>Phylogenomic analyses indicate that early fungi evolved digesting cell walls of algal ancestors of land plants.</title>
        <authorList>
            <person name="Chang Y."/>
            <person name="Wang S."/>
            <person name="Sekimoto S."/>
            <person name="Aerts A.L."/>
            <person name="Choi C."/>
            <person name="Clum A."/>
            <person name="LaButti K.M."/>
            <person name="Lindquist E.A."/>
            <person name="Yee Ngan C."/>
            <person name="Ohm R.A."/>
            <person name="Salamov A.A."/>
            <person name="Grigoriev I.V."/>
            <person name="Spatafora J.W."/>
            <person name="Berbee M.L."/>
        </authorList>
    </citation>
    <scope>NUCLEOTIDE SEQUENCE [LARGE SCALE GENOMIC DNA]</scope>
    <source>
        <strain evidence="5 6">NRRL 28638</strain>
    </source>
</reference>
<feature type="repeat" description="HEAT" evidence="3">
    <location>
        <begin position="1639"/>
        <end position="1677"/>
    </location>
</feature>
<dbReference type="Pfam" id="PF24993">
    <property type="entry name" value="GNC1_N"/>
    <property type="match status" value="1"/>
</dbReference>
<dbReference type="InterPro" id="IPR022716">
    <property type="entry name" value="Gcn1_N"/>
</dbReference>
<dbReference type="PROSITE" id="PS50077">
    <property type="entry name" value="HEAT_REPEAT"/>
    <property type="match status" value="2"/>
</dbReference>
<evidence type="ECO:0000256" key="1">
    <source>
        <dbReference type="ARBA" id="ARBA00007366"/>
    </source>
</evidence>
<gene>
    <name evidence="5" type="ORF">CONCODRAFT_10923</name>
</gene>
<dbReference type="SUPFAM" id="SSF48371">
    <property type="entry name" value="ARM repeat"/>
    <property type="match status" value="3"/>
</dbReference>
<dbReference type="InterPro" id="IPR021133">
    <property type="entry name" value="HEAT_type_2"/>
</dbReference>
<dbReference type="InterPro" id="IPR016024">
    <property type="entry name" value="ARM-type_fold"/>
</dbReference>
<dbReference type="InterPro" id="IPR011989">
    <property type="entry name" value="ARM-like"/>
</dbReference>